<dbReference type="Gene3D" id="3.10.129.10">
    <property type="entry name" value="Hotdog Thioesterase"/>
    <property type="match status" value="1"/>
</dbReference>
<name>A0A285P1Z9_9AQUI</name>
<evidence type="ECO:0000256" key="2">
    <source>
        <dbReference type="ARBA" id="ARBA00022801"/>
    </source>
</evidence>
<dbReference type="InterPro" id="IPR008272">
    <property type="entry name" value="HB-CoA_thioesterase_AS"/>
</dbReference>
<dbReference type="SUPFAM" id="SSF54637">
    <property type="entry name" value="Thioesterase/thiol ester dehydrase-isomerase"/>
    <property type="match status" value="1"/>
</dbReference>
<comment type="similarity">
    <text evidence="1">Belongs to the 4-hydroxybenzoyl-CoA thioesterase family.</text>
</comment>
<dbReference type="PIRSF" id="PIRSF003230">
    <property type="entry name" value="YbgC"/>
    <property type="match status" value="1"/>
</dbReference>
<dbReference type="CDD" id="cd00586">
    <property type="entry name" value="4HBT"/>
    <property type="match status" value="1"/>
</dbReference>
<keyword evidence="4" id="KW-1185">Reference proteome</keyword>
<protein>
    <submittedName>
        <fullName evidence="3">Acyl-CoA thioester hydrolase</fullName>
    </submittedName>
</protein>
<dbReference type="EMBL" id="OBEN01000007">
    <property type="protein sequence ID" value="SNZ15183.1"/>
    <property type="molecule type" value="Genomic_DNA"/>
</dbReference>
<dbReference type="Pfam" id="PF13279">
    <property type="entry name" value="4HBT_2"/>
    <property type="match status" value="1"/>
</dbReference>
<keyword evidence="2 3" id="KW-0378">Hydrolase</keyword>
<dbReference type="OrthoDB" id="9800856at2"/>
<gene>
    <name evidence="3" type="ORF">SAMN06265353_1314</name>
</gene>
<dbReference type="Proteomes" id="UP000218627">
    <property type="component" value="Unassembled WGS sequence"/>
</dbReference>
<dbReference type="InterPro" id="IPR029069">
    <property type="entry name" value="HotDog_dom_sf"/>
</dbReference>
<dbReference type="PROSITE" id="PS01328">
    <property type="entry name" value="4HBCOA_THIOESTERASE"/>
    <property type="match status" value="1"/>
</dbReference>
<dbReference type="AlphaFoldDB" id="A0A285P1Z9"/>
<accession>A0A285P1Z9</accession>
<organism evidence="3 4">
    <name type="scientific">Hydrogenobacter hydrogenophilus</name>
    <dbReference type="NCBI Taxonomy" id="35835"/>
    <lineage>
        <taxon>Bacteria</taxon>
        <taxon>Pseudomonadati</taxon>
        <taxon>Aquificota</taxon>
        <taxon>Aquificia</taxon>
        <taxon>Aquificales</taxon>
        <taxon>Aquificaceae</taxon>
        <taxon>Hydrogenobacter</taxon>
    </lineage>
</organism>
<dbReference type="InterPro" id="IPR006684">
    <property type="entry name" value="YbgC/YbaW"/>
</dbReference>
<dbReference type="NCBIfam" id="TIGR00051">
    <property type="entry name" value="YbgC/FadM family acyl-CoA thioesterase"/>
    <property type="match status" value="1"/>
</dbReference>
<evidence type="ECO:0000313" key="3">
    <source>
        <dbReference type="EMBL" id="SNZ15183.1"/>
    </source>
</evidence>
<dbReference type="InterPro" id="IPR050563">
    <property type="entry name" value="4-hydroxybenzoyl-CoA_TE"/>
</dbReference>
<dbReference type="GO" id="GO:0047617">
    <property type="term" value="F:fatty acyl-CoA hydrolase activity"/>
    <property type="evidence" value="ECO:0007669"/>
    <property type="project" value="TreeGrafter"/>
</dbReference>
<evidence type="ECO:0000256" key="1">
    <source>
        <dbReference type="ARBA" id="ARBA00005953"/>
    </source>
</evidence>
<dbReference type="PANTHER" id="PTHR31793:SF27">
    <property type="entry name" value="NOVEL THIOESTERASE SUPERFAMILY DOMAIN AND SAPOSIN A-TYPE DOMAIN CONTAINING PROTEIN (0610012H03RIK)"/>
    <property type="match status" value="1"/>
</dbReference>
<proteinExistence type="inferred from homology"/>
<evidence type="ECO:0000313" key="4">
    <source>
        <dbReference type="Proteomes" id="UP000218627"/>
    </source>
</evidence>
<reference evidence="4" key="1">
    <citation type="submission" date="2017-09" db="EMBL/GenBank/DDBJ databases">
        <authorList>
            <person name="Varghese N."/>
            <person name="Submissions S."/>
        </authorList>
    </citation>
    <scope>NUCLEOTIDE SEQUENCE [LARGE SCALE GENOMIC DNA]</scope>
    <source>
        <strain evidence="4">DSM 2913</strain>
    </source>
</reference>
<dbReference type="RefSeq" id="WP_096602599.1">
    <property type="nucleotide sequence ID" value="NZ_OBEN01000007.1"/>
</dbReference>
<sequence length="135" mass="16041">MTHIYRRRVQFYETDAQGIVHHSNYFRYFEEARGDLLRTLGLPYSKLREEGYEVVLLSAFCEFKKPLFYDEEILIKISLSYIDRFTFSFDYQVFVEEELRAVGNTKHCILKDLKIRSIPNIIRDVLKGSDGKESL</sequence>
<dbReference type="PANTHER" id="PTHR31793">
    <property type="entry name" value="4-HYDROXYBENZOYL-COA THIOESTERASE FAMILY MEMBER"/>
    <property type="match status" value="1"/>
</dbReference>